<dbReference type="InterPro" id="IPR027396">
    <property type="entry name" value="DsrEFH-like"/>
</dbReference>
<dbReference type="PANTHER" id="PTHR37526:SF1">
    <property type="entry name" value="PROTEIN TUSB"/>
    <property type="match status" value="1"/>
</dbReference>
<gene>
    <name evidence="1" type="ORF">GCM10010982_20040</name>
</gene>
<reference evidence="1" key="1">
    <citation type="journal article" date="2014" name="Int. J. Syst. Evol. Microbiol.">
        <title>Complete genome sequence of Corynebacterium casei LMG S-19264T (=DSM 44701T), isolated from a smear-ripened cheese.</title>
        <authorList>
            <consortium name="US DOE Joint Genome Institute (JGI-PGF)"/>
            <person name="Walter F."/>
            <person name="Albersmeier A."/>
            <person name="Kalinowski J."/>
            <person name="Ruckert C."/>
        </authorList>
    </citation>
    <scope>NUCLEOTIDE SEQUENCE</scope>
    <source>
        <strain evidence="1">CGMCC 1.7086</strain>
    </source>
</reference>
<evidence type="ECO:0000313" key="1">
    <source>
        <dbReference type="EMBL" id="GGO69264.1"/>
    </source>
</evidence>
<dbReference type="Proteomes" id="UP000606935">
    <property type="component" value="Unassembled WGS sequence"/>
</dbReference>
<name>A0A917YY04_9ALTE</name>
<dbReference type="Gene3D" id="3.40.1260.10">
    <property type="entry name" value="DsrEFH-like"/>
    <property type="match status" value="1"/>
</dbReference>
<evidence type="ECO:0000313" key="2">
    <source>
        <dbReference type="Proteomes" id="UP000606935"/>
    </source>
</evidence>
<dbReference type="SUPFAM" id="SSF75169">
    <property type="entry name" value="DsrEFH-like"/>
    <property type="match status" value="1"/>
</dbReference>
<dbReference type="RefSeq" id="WP_188694190.1">
    <property type="nucleotide sequence ID" value="NZ_BMLS01000003.1"/>
</dbReference>
<dbReference type="PANTHER" id="PTHR37526">
    <property type="entry name" value="PROTEIN TUSB"/>
    <property type="match status" value="1"/>
</dbReference>
<sequence>MILHLLRASPFSDQSLCQCLGRVTEQDGIVLMQDAVYALRGQEQAWYNPMTSVSSLYALKEDIEARGISAPEQVHVIGYPELVTLTLKFDNVISW</sequence>
<protein>
    <recommendedName>
        <fullName evidence="3">Sulfurtransferase complex subunit TusB</fullName>
    </recommendedName>
</protein>
<dbReference type="GO" id="GO:0002143">
    <property type="term" value="P:tRNA wobble position uridine thiolation"/>
    <property type="evidence" value="ECO:0007669"/>
    <property type="project" value="InterPro"/>
</dbReference>
<comment type="caution">
    <text evidence="1">The sequence shown here is derived from an EMBL/GenBank/DDBJ whole genome shotgun (WGS) entry which is preliminary data.</text>
</comment>
<organism evidence="1 2">
    <name type="scientific">Bowmanella pacifica</name>
    <dbReference type="NCBI Taxonomy" id="502051"/>
    <lineage>
        <taxon>Bacteria</taxon>
        <taxon>Pseudomonadati</taxon>
        <taxon>Pseudomonadota</taxon>
        <taxon>Gammaproteobacteria</taxon>
        <taxon>Alteromonadales</taxon>
        <taxon>Alteromonadaceae</taxon>
        <taxon>Bowmanella</taxon>
    </lineage>
</organism>
<proteinExistence type="predicted"/>
<dbReference type="AlphaFoldDB" id="A0A917YY04"/>
<dbReference type="EMBL" id="BMLS01000003">
    <property type="protein sequence ID" value="GGO69264.1"/>
    <property type="molecule type" value="Genomic_DNA"/>
</dbReference>
<evidence type="ECO:0008006" key="3">
    <source>
        <dbReference type="Google" id="ProtNLM"/>
    </source>
</evidence>
<accession>A0A917YY04</accession>
<reference evidence="1" key="2">
    <citation type="submission" date="2020-09" db="EMBL/GenBank/DDBJ databases">
        <authorList>
            <person name="Sun Q."/>
            <person name="Zhou Y."/>
        </authorList>
    </citation>
    <scope>NUCLEOTIDE SEQUENCE</scope>
    <source>
        <strain evidence="1">CGMCC 1.7086</strain>
    </source>
</reference>
<dbReference type="InterPro" id="IPR007215">
    <property type="entry name" value="Sulphur_relay_TusB/DsrH"/>
</dbReference>
<dbReference type="GO" id="GO:1990228">
    <property type="term" value="C:sulfurtransferase complex"/>
    <property type="evidence" value="ECO:0007669"/>
    <property type="project" value="TreeGrafter"/>
</dbReference>
<keyword evidence="2" id="KW-1185">Reference proteome</keyword>
<dbReference type="Pfam" id="PF04077">
    <property type="entry name" value="DsrH"/>
    <property type="match status" value="1"/>
</dbReference>
<dbReference type="NCBIfam" id="TIGR03011">
    <property type="entry name" value="sulf_tusB_dsrH"/>
    <property type="match status" value="1"/>
</dbReference>